<sequence length="60" mass="6827">MEYEIQDDPQGRHETEEGDRDGGITEDHRALRNQSSVQPGDYPADKRKAQRLTEVQSGND</sequence>
<reference evidence="2" key="1">
    <citation type="submission" date="2022-02" db="EMBL/GenBank/DDBJ databases">
        <title>Qipengyuania spongiae sp. nov., isolated from marine sponge.</title>
        <authorList>
            <person name="Li Z."/>
            <person name="Zhang M."/>
        </authorList>
    </citation>
    <scope>NUCLEOTIDE SEQUENCE</scope>
    <source>
        <strain evidence="2">PHS-Z21</strain>
    </source>
</reference>
<gene>
    <name evidence="2" type="ORF">L1F33_11580</name>
</gene>
<evidence type="ECO:0000313" key="3">
    <source>
        <dbReference type="Proteomes" id="UP001065265"/>
    </source>
</evidence>
<evidence type="ECO:0000256" key="1">
    <source>
        <dbReference type="SAM" id="MobiDB-lite"/>
    </source>
</evidence>
<dbReference type="Proteomes" id="UP001065265">
    <property type="component" value="Chromosome"/>
</dbReference>
<keyword evidence="3" id="KW-1185">Reference proteome</keyword>
<feature type="compositionally biased region" description="Basic and acidic residues" evidence="1">
    <location>
        <begin position="9"/>
        <end position="30"/>
    </location>
</feature>
<dbReference type="EMBL" id="CP092471">
    <property type="protein sequence ID" value="UVI38876.1"/>
    <property type="molecule type" value="Genomic_DNA"/>
</dbReference>
<feature type="region of interest" description="Disordered" evidence="1">
    <location>
        <begin position="1"/>
        <end position="60"/>
    </location>
</feature>
<protein>
    <submittedName>
        <fullName evidence="2">Uncharacterized protein</fullName>
    </submittedName>
</protein>
<name>A0ABY5SYD9_9SPHN</name>
<organism evidence="2 3">
    <name type="scientific">Qipengyuania spongiae</name>
    <dbReference type="NCBI Taxonomy" id="2909673"/>
    <lineage>
        <taxon>Bacteria</taxon>
        <taxon>Pseudomonadati</taxon>
        <taxon>Pseudomonadota</taxon>
        <taxon>Alphaproteobacteria</taxon>
        <taxon>Sphingomonadales</taxon>
        <taxon>Erythrobacteraceae</taxon>
        <taxon>Qipengyuania</taxon>
    </lineage>
</organism>
<proteinExistence type="predicted"/>
<accession>A0ABY5SYD9</accession>
<dbReference type="RefSeq" id="WP_265558058.1">
    <property type="nucleotide sequence ID" value="NZ_CP092471.1"/>
</dbReference>
<evidence type="ECO:0000313" key="2">
    <source>
        <dbReference type="EMBL" id="UVI38876.1"/>
    </source>
</evidence>